<keyword evidence="6 8" id="KW-0472">Membrane</keyword>
<feature type="region of interest" description="Disordered" evidence="7">
    <location>
        <begin position="479"/>
        <end position="573"/>
    </location>
</feature>
<evidence type="ECO:0000256" key="6">
    <source>
        <dbReference type="ARBA" id="ARBA00023136"/>
    </source>
</evidence>
<sequence>MDVTAPTDLAGHLDAVRRGWWLVVVCTILGVAAAGAATALLPRTYESTTSVLVLPTGNQDANAAGGRTKETINLDTEAQLVKSTAVGDRARTLLHSPTATGDLIDAVTVAVPPNSTVLQIAYSAGDPALARAGSHAFAEAYLANRADGAASANNATAGALRSQVSSVTKQLQDTSDQIAAATDGSSQKVYLETRRRSLSNQLDTLTGRLSDATAPPASPGRIISDAALPTAPASPSVPVNLAAGFVLGLLVGLAAALLRSRFDRRVRYADDLRHRLGVPVLAELTAAPDGLAAADGERTFSRLRNELTATPGDHAVIAVLGTTAGGAGALVAANLAAAYGRAGTDTVLVASGADGDVAALTGVPAEPGLSDVLAGTDLAEALHRAADEPNLWVLAAGAGAGRPSVEPARTALRRLRERAEQVVLVTPDTATGPDAQTLASLADAAVLAVELRATRREDVRDAVDQLRGVGTPLLGAVVLPPPAPAAATPTAVPAPRTDRDSAPDSGVAEEDSPSDKNSGVSAVGREVRSDEDAAADRDARSDGESGAKDGTAADAGPEPVAVGDGSPAAVRGA</sequence>
<keyword evidence="11" id="KW-1185">Reference proteome</keyword>
<accession>A0A8J3N8Q5</accession>
<dbReference type="InterPro" id="IPR027417">
    <property type="entry name" value="P-loop_NTPase"/>
</dbReference>
<keyword evidence="3" id="KW-1003">Cell membrane</keyword>
<feature type="compositionally biased region" description="Basic and acidic residues" evidence="7">
    <location>
        <begin position="525"/>
        <end position="547"/>
    </location>
</feature>
<dbReference type="GO" id="GO:0005886">
    <property type="term" value="C:plasma membrane"/>
    <property type="evidence" value="ECO:0007669"/>
    <property type="project" value="UniProtKB-SubCell"/>
</dbReference>
<dbReference type="InterPro" id="IPR003856">
    <property type="entry name" value="LPS_length_determ_N"/>
</dbReference>
<dbReference type="PANTHER" id="PTHR32309:SF13">
    <property type="entry name" value="FERRIC ENTEROBACTIN TRANSPORT PROTEIN FEPE"/>
    <property type="match status" value="1"/>
</dbReference>
<evidence type="ECO:0000256" key="3">
    <source>
        <dbReference type="ARBA" id="ARBA00022475"/>
    </source>
</evidence>
<comment type="similarity">
    <text evidence="2">Belongs to the CpsC/CapA family.</text>
</comment>
<keyword evidence="5 8" id="KW-1133">Transmembrane helix</keyword>
<evidence type="ECO:0000313" key="10">
    <source>
        <dbReference type="EMBL" id="GID10341.1"/>
    </source>
</evidence>
<comment type="subcellular location">
    <subcellularLocation>
        <location evidence="1">Cell membrane</location>
        <topology evidence="1">Multi-pass membrane protein</topology>
    </subcellularLocation>
</comment>
<dbReference type="Gene3D" id="3.40.50.300">
    <property type="entry name" value="P-loop containing nucleotide triphosphate hydrolases"/>
    <property type="match status" value="1"/>
</dbReference>
<evidence type="ECO:0000256" key="7">
    <source>
        <dbReference type="SAM" id="MobiDB-lite"/>
    </source>
</evidence>
<evidence type="ECO:0000313" key="11">
    <source>
        <dbReference type="Proteomes" id="UP000612808"/>
    </source>
</evidence>
<proteinExistence type="inferred from homology"/>
<comment type="caution">
    <text evidence="10">The sequence shown here is derived from an EMBL/GenBank/DDBJ whole genome shotgun (WGS) entry which is preliminary data.</text>
</comment>
<evidence type="ECO:0000256" key="1">
    <source>
        <dbReference type="ARBA" id="ARBA00004651"/>
    </source>
</evidence>
<feature type="transmembrane region" description="Helical" evidence="8">
    <location>
        <begin position="20"/>
        <end position="41"/>
    </location>
</feature>
<evidence type="ECO:0000256" key="8">
    <source>
        <dbReference type="SAM" id="Phobius"/>
    </source>
</evidence>
<protein>
    <recommendedName>
        <fullName evidence="9">Polysaccharide chain length determinant N-terminal domain-containing protein</fullName>
    </recommendedName>
</protein>
<name>A0A8J3N8Q5_9ACTN</name>
<dbReference type="PANTHER" id="PTHR32309">
    <property type="entry name" value="TYROSINE-PROTEIN KINASE"/>
    <property type="match status" value="1"/>
</dbReference>
<feature type="domain" description="Polysaccharide chain length determinant N-terminal" evidence="9">
    <location>
        <begin position="8"/>
        <end position="87"/>
    </location>
</feature>
<dbReference type="SUPFAM" id="SSF52540">
    <property type="entry name" value="P-loop containing nucleoside triphosphate hydrolases"/>
    <property type="match status" value="1"/>
</dbReference>
<reference evidence="10" key="1">
    <citation type="submission" date="2021-01" db="EMBL/GenBank/DDBJ databases">
        <title>Whole genome shotgun sequence of Actinocatenispora rupis NBRC 107355.</title>
        <authorList>
            <person name="Komaki H."/>
            <person name="Tamura T."/>
        </authorList>
    </citation>
    <scope>NUCLEOTIDE SEQUENCE</scope>
    <source>
        <strain evidence="10">NBRC 107355</strain>
    </source>
</reference>
<gene>
    <name evidence="10" type="ORF">Aru02nite_12300</name>
</gene>
<feature type="transmembrane region" description="Helical" evidence="8">
    <location>
        <begin position="239"/>
        <end position="258"/>
    </location>
</feature>
<evidence type="ECO:0000256" key="2">
    <source>
        <dbReference type="ARBA" id="ARBA00006683"/>
    </source>
</evidence>
<dbReference type="Pfam" id="PF02706">
    <property type="entry name" value="Wzz"/>
    <property type="match status" value="1"/>
</dbReference>
<dbReference type="Proteomes" id="UP000612808">
    <property type="component" value="Unassembled WGS sequence"/>
</dbReference>
<feature type="compositionally biased region" description="Low complexity" evidence="7">
    <location>
        <begin position="485"/>
        <end position="495"/>
    </location>
</feature>
<organism evidence="10 11">
    <name type="scientific">Actinocatenispora rupis</name>
    <dbReference type="NCBI Taxonomy" id="519421"/>
    <lineage>
        <taxon>Bacteria</taxon>
        <taxon>Bacillati</taxon>
        <taxon>Actinomycetota</taxon>
        <taxon>Actinomycetes</taxon>
        <taxon>Micromonosporales</taxon>
        <taxon>Micromonosporaceae</taxon>
        <taxon>Actinocatenispora</taxon>
    </lineage>
</organism>
<evidence type="ECO:0000256" key="5">
    <source>
        <dbReference type="ARBA" id="ARBA00022989"/>
    </source>
</evidence>
<dbReference type="AlphaFoldDB" id="A0A8J3N8Q5"/>
<dbReference type="EMBL" id="BOMB01000007">
    <property type="protein sequence ID" value="GID10341.1"/>
    <property type="molecule type" value="Genomic_DNA"/>
</dbReference>
<evidence type="ECO:0000256" key="4">
    <source>
        <dbReference type="ARBA" id="ARBA00022692"/>
    </source>
</evidence>
<evidence type="ECO:0000259" key="9">
    <source>
        <dbReference type="Pfam" id="PF02706"/>
    </source>
</evidence>
<dbReference type="InterPro" id="IPR050445">
    <property type="entry name" value="Bact_polysacc_biosynth/exp"/>
</dbReference>
<dbReference type="RefSeq" id="WP_203655565.1">
    <property type="nucleotide sequence ID" value="NZ_BAAAZM010000003.1"/>
</dbReference>
<keyword evidence="4 8" id="KW-0812">Transmembrane</keyword>